<dbReference type="InterPro" id="IPR023180">
    <property type="entry name" value="THP_succinylTrfase_dom1"/>
</dbReference>
<dbReference type="InterPro" id="IPR001451">
    <property type="entry name" value="Hexapep"/>
</dbReference>
<dbReference type="InterPro" id="IPR037133">
    <property type="entry name" value="THP_succinylTrfase_N_sf"/>
</dbReference>
<dbReference type="Gene3D" id="2.160.10.10">
    <property type="entry name" value="Hexapeptide repeat proteins"/>
    <property type="match status" value="1"/>
</dbReference>
<dbReference type="PANTHER" id="PTHR43300:SF10">
    <property type="entry name" value="2,3,4,5-TETRAHYDROPYRIDINE-2,6-DICARBOXYLATE N-ACETYLTRANSFERASE"/>
    <property type="match status" value="1"/>
</dbReference>
<keyword evidence="6" id="KW-0457">Lysine biosynthesis</keyword>
<feature type="domain" description="Tetrahydrodipicolinate-N-succinyltransferase chain A" evidence="7">
    <location>
        <begin position="30"/>
        <end position="95"/>
    </location>
</feature>
<evidence type="ECO:0000256" key="6">
    <source>
        <dbReference type="ARBA" id="ARBA00023154"/>
    </source>
</evidence>
<dbReference type="Proteomes" id="UP000316609">
    <property type="component" value="Unassembled WGS sequence"/>
</dbReference>
<dbReference type="InterPro" id="IPR050179">
    <property type="entry name" value="Trans_hexapeptide_repeat"/>
</dbReference>
<dbReference type="EC" id="2.3.1.117" evidence="8"/>
<dbReference type="GO" id="GO:0019877">
    <property type="term" value="P:diaminopimelate biosynthetic process"/>
    <property type="evidence" value="ECO:0007669"/>
    <property type="project" value="UniProtKB-KW"/>
</dbReference>
<proteinExistence type="inferred from homology"/>
<dbReference type="PANTHER" id="PTHR43300">
    <property type="entry name" value="ACETYLTRANSFERASE"/>
    <property type="match status" value="1"/>
</dbReference>
<reference evidence="8 9" key="1">
    <citation type="journal article" date="2019" name="Nat. Microbiol.">
        <title>Mediterranean grassland soil C-N compound turnover is dependent on rainfall and depth, and is mediated by genomically divergent microorganisms.</title>
        <authorList>
            <person name="Diamond S."/>
            <person name="Andeer P.F."/>
            <person name="Li Z."/>
            <person name="Crits-Christoph A."/>
            <person name="Burstein D."/>
            <person name="Anantharaman K."/>
            <person name="Lane K.R."/>
            <person name="Thomas B.C."/>
            <person name="Pan C."/>
            <person name="Northen T.R."/>
            <person name="Banfield J.F."/>
        </authorList>
    </citation>
    <scope>NUCLEOTIDE SEQUENCE [LARGE SCALE GENOMIC DNA]</scope>
    <source>
        <strain evidence="8">WS_8</strain>
    </source>
</reference>
<evidence type="ECO:0000256" key="5">
    <source>
        <dbReference type="ARBA" id="ARBA00022915"/>
    </source>
</evidence>
<sequence>MSGSPRSDPRAAPAVAQSLDLEVIGRWRSVVEAAYAGARALEDPNVRGAVEGTIAELDQGRLRVAEKSAKPEAESAGEWVTHGWIQQAITLYFRMRVSTTHQVGPFEFHDKVPLKRNLAAAGVRVVPPGVARYGSFLEPGVILMPAYVNVGARVGADTLVDTWATVGSCAQVGRGVHVSGGVGIGGVLEPPQSRPVIVEDHCFLGSRAVLVEGVLIEEGAVLGAGVVLTASTPIVDVTGASPVVTRGCVPPRAVLIPGTLPKEFPAGTFGTPCALKIGERSASTDRKTSLNQALRTFGVPV</sequence>
<protein>
    <submittedName>
        <fullName evidence="8">2,3,4,5-tetrahydropyridine-2,6-dicarboxylate N-succinyltransferase</fullName>
        <ecNumber evidence="8">2.3.1.117</ecNumber>
    </submittedName>
</protein>
<dbReference type="Pfam" id="PF14805">
    <property type="entry name" value="THDPS_N_2"/>
    <property type="match status" value="1"/>
</dbReference>
<comment type="similarity">
    <text evidence="1">Belongs to the transferase hexapeptide repeat family.</text>
</comment>
<dbReference type="InterPro" id="IPR018357">
    <property type="entry name" value="Hexapep_transf_CS"/>
</dbReference>
<keyword evidence="3 8" id="KW-0808">Transferase</keyword>
<dbReference type="AlphaFoldDB" id="A0A538TL40"/>
<evidence type="ECO:0000256" key="2">
    <source>
        <dbReference type="ARBA" id="ARBA00022605"/>
    </source>
</evidence>
<keyword evidence="4" id="KW-0677">Repeat</keyword>
<dbReference type="CDD" id="cd03350">
    <property type="entry name" value="LbH_THP_succinylT"/>
    <property type="match status" value="1"/>
</dbReference>
<dbReference type="NCBIfam" id="NF008808">
    <property type="entry name" value="PRK11830.1"/>
    <property type="match status" value="1"/>
</dbReference>
<gene>
    <name evidence="8" type="ORF">E6K78_09380</name>
</gene>
<name>A0A538TL40_UNCEI</name>
<dbReference type="SUPFAM" id="SSF51161">
    <property type="entry name" value="Trimeric LpxA-like enzymes"/>
    <property type="match status" value="1"/>
</dbReference>
<dbReference type="PROSITE" id="PS00101">
    <property type="entry name" value="HEXAPEP_TRANSFERASES"/>
    <property type="match status" value="1"/>
</dbReference>
<evidence type="ECO:0000256" key="3">
    <source>
        <dbReference type="ARBA" id="ARBA00022679"/>
    </source>
</evidence>
<organism evidence="8 9">
    <name type="scientific">Eiseniibacteriota bacterium</name>
    <dbReference type="NCBI Taxonomy" id="2212470"/>
    <lineage>
        <taxon>Bacteria</taxon>
        <taxon>Candidatus Eiseniibacteriota</taxon>
    </lineage>
</organism>
<dbReference type="Pfam" id="PF14602">
    <property type="entry name" value="Hexapep_2"/>
    <property type="match status" value="1"/>
</dbReference>
<keyword evidence="5" id="KW-0220">Diaminopimelate biosynthesis</keyword>
<keyword evidence="2" id="KW-0028">Amino-acid biosynthesis</keyword>
<evidence type="ECO:0000259" key="7">
    <source>
        <dbReference type="Pfam" id="PF14805"/>
    </source>
</evidence>
<evidence type="ECO:0000313" key="9">
    <source>
        <dbReference type="Proteomes" id="UP000316609"/>
    </source>
</evidence>
<dbReference type="Gene3D" id="1.10.166.10">
    <property type="entry name" value="Tetrahydrodipicolinate-N-succinyltransferase, N-terminal domain"/>
    <property type="match status" value="1"/>
</dbReference>
<dbReference type="GO" id="GO:0008666">
    <property type="term" value="F:2,3,4,5-tetrahydropyridine-2,6-dicarboxylate N-succinyltransferase activity"/>
    <property type="evidence" value="ECO:0007669"/>
    <property type="project" value="UniProtKB-EC"/>
</dbReference>
<accession>A0A538TL40</accession>
<keyword evidence="8" id="KW-0012">Acyltransferase</keyword>
<evidence type="ECO:0000256" key="4">
    <source>
        <dbReference type="ARBA" id="ARBA00022737"/>
    </source>
</evidence>
<dbReference type="InterPro" id="IPR011004">
    <property type="entry name" value="Trimer_LpxA-like_sf"/>
</dbReference>
<comment type="caution">
    <text evidence="8">The sequence shown here is derived from an EMBL/GenBank/DDBJ whole genome shotgun (WGS) entry which is preliminary data.</text>
</comment>
<dbReference type="EMBL" id="VBOY01000088">
    <property type="protein sequence ID" value="TMQ64331.1"/>
    <property type="molecule type" value="Genomic_DNA"/>
</dbReference>
<evidence type="ECO:0000256" key="1">
    <source>
        <dbReference type="ARBA" id="ARBA00007274"/>
    </source>
</evidence>
<evidence type="ECO:0000313" key="8">
    <source>
        <dbReference type="EMBL" id="TMQ64331.1"/>
    </source>
</evidence>
<dbReference type="GO" id="GO:0009085">
    <property type="term" value="P:lysine biosynthetic process"/>
    <property type="evidence" value="ECO:0007669"/>
    <property type="project" value="UniProtKB-KW"/>
</dbReference>